<comment type="caution">
    <text evidence="1">The sequence shown here is derived from an EMBL/GenBank/DDBJ whole genome shotgun (WGS) entry which is preliminary data.</text>
</comment>
<accession>A0ACC0C243</accession>
<gene>
    <name evidence="1" type="ORF">M9H77_09916</name>
</gene>
<organism evidence="1 2">
    <name type="scientific">Catharanthus roseus</name>
    <name type="common">Madagascar periwinkle</name>
    <name type="synonym">Vinca rosea</name>
    <dbReference type="NCBI Taxonomy" id="4058"/>
    <lineage>
        <taxon>Eukaryota</taxon>
        <taxon>Viridiplantae</taxon>
        <taxon>Streptophyta</taxon>
        <taxon>Embryophyta</taxon>
        <taxon>Tracheophyta</taxon>
        <taxon>Spermatophyta</taxon>
        <taxon>Magnoliopsida</taxon>
        <taxon>eudicotyledons</taxon>
        <taxon>Gunneridae</taxon>
        <taxon>Pentapetalae</taxon>
        <taxon>asterids</taxon>
        <taxon>lamiids</taxon>
        <taxon>Gentianales</taxon>
        <taxon>Apocynaceae</taxon>
        <taxon>Rauvolfioideae</taxon>
        <taxon>Vinceae</taxon>
        <taxon>Catharanthinae</taxon>
        <taxon>Catharanthus</taxon>
    </lineage>
</organism>
<evidence type="ECO:0000313" key="2">
    <source>
        <dbReference type="Proteomes" id="UP001060085"/>
    </source>
</evidence>
<evidence type="ECO:0000313" key="1">
    <source>
        <dbReference type="EMBL" id="KAI5678966.1"/>
    </source>
</evidence>
<sequence length="334" mass="37241">MAAAEITYSRELSFWGVLSVSKRIINAHSRHFLALSVVFLLPLSFSLIIYPTLENTLAQPNSFIPQQSLFLSLSATYPEPTKTQIIIPLLYCFFFLLLSVLAVASITYSTFHGFYGRPVKIVSSVKSIFYSFFPLLCTLFVAQIIMSLIILFYALLVALVYKSLLLLGFEISLDSKYFVGFMIFVAVVTMLSLVAVQVNWALANVIVVVESKWGYEPLRRSASLVRGMKGVSLSMLLFYGIAIWFLVWACWTSVINGSEAGGLWSFAFVVQTVVGSGFVTLLMLQNVAANVVLYMYCKAFQGELASEIAEEFARDYVSLPFDCEKVPHVVSVQV</sequence>
<dbReference type="Proteomes" id="UP001060085">
    <property type="component" value="Linkage Group LG02"/>
</dbReference>
<name>A0ACC0C243_CATRO</name>
<proteinExistence type="predicted"/>
<keyword evidence="2" id="KW-1185">Reference proteome</keyword>
<dbReference type="EMBL" id="CM044702">
    <property type="protein sequence ID" value="KAI5678966.1"/>
    <property type="molecule type" value="Genomic_DNA"/>
</dbReference>
<reference evidence="2" key="1">
    <citation type="journal article" date="2023" name="Nat. Plants">
        <title>Single-cell RNA sequencing provides a high-resolution roadmap for understanding the multicellular compartmentation of specialized metabolism.</title>
        <authorList>
            <person name="Sun S."/>
            <person name="Shen X."/>
            <person name="Li Y."/>
            <person name="Li Y."/>
            <person name="Wang S."/>
            <person name="Li R."/>
            <person name="Zhang H."/>
            <person name="Shen G."/>
            <person name="Guo B."/>
            <person name="Wei J."/>
            <person name="Xu J."/>
            <person name="St-Pierre B."/>
            <person name="Chen S."/>
            <person name="Sun C."/>
        </authorList>
    </citation>
    <scope>NUCLEOTIDE SEQUENCE [LARGE SCALE GENOMIC DNA]</scope>
</reference>
<protein>
    <submittedName>
        <fullName evidence="1">Uncharacterized protein</fullName>
    </submittedName>
</protein>